<keyword evidence="5 6" id="KW-0807">Transducer</keyword>
<accession>A0A1I6L497</accession>
<protein>
    <submittedName>
        <fullName evidence="11">Putative Fe-S cluster</fullName>
    </submittedName>
</protein>
<dbReference type="Pfam" id="PF00015">
    <property type="entry name" value="MCPsignal"/>
    <property type="match status" value="1"/>
</dbReference>
<evidence type="ECO:0000259" key="10">
    <source>
        <dbReference type="PROSITE" id="PS51656"/>
    </source>
</evidence>
<evidence type="ECO:0000313" key="11">
    <source>
        <dbReference type="EMBL" id="SFR98247.1"/>
    </source>
</evidence>
<dbReference type="GO" id="GO:0007165">
    <property type="term" value="P:signal transduction"/>
    <property type="evidence" value="ECO:0007669"/>
    <property type="project" value="UniProtKB-KW"/>
</dbReference>
<dbReference type="InterPro" id="IPR017896">
    <property type="entry name" value="4Fe4S_Fe-S-bd"/>
</dbReference>
<keyword evidence="2" id="KW-0479">Metal-binding</keyword>
<dbReference type="Gene3D" id="3.30.70.20">
    <property type="match status" value="1"/>
</dbReference>
<dbReference type="PANTHER" id="PTHR32089:SF112">
    <property type="entry name" value="LYSOZYME-LIKE PROTEIN-RELATED"/>
    <property type="match status" value="1"/>
</dbReference>
<dbReference type="InterPro" id="IPR007202">
    <property type="entry name" value="4Fe-4S_dom"/>
</dbReference>
<keyword evidence="12" id="KW-1185">Reference proteome</keyword>
<feature type="region of interest" description="Disordered" evidence="7">
    <location>
        <begin position="322"/>
        <end position="341"/>
    </location>
</feature>
<dbReference type="Proteomes" id="UP000199659">
    <property type="component" value="Unassembled WGS sequence"/>
</dbReference>
<dbReference type="InterPro" id="IPR004108">
    <property type="entry name" value="Fe_hydrogenase_lsu_C"/>
</dbReference>
<dbReference type="EMBL" id="FOYZ01000013">
    <property type="protein sequence ID" value="SFR98247.1"/>
    <property type="molecule type" value="Genomic_DNA"/>
</dbReference>
<gene>
    <name evidence="11" type="ORF">SAMN05661086_03048</name>
</gene>
<dbReference type="PROSITE" id="PS00198">
    <property type="entry name" value="4FE4S_FER_1"/>
    <property type="match status" value="1"/>
</dbReference>
<dbReference type="SUPFAM" id="SSF53920">
    <property type="entry name" value="Fe-only hydrogenase"/>
    <property type="match status" value="1"/>
</dbReference>
<dbReference type="Pfam" id="PF02906">
    <property type="entry name" value="Fe_hyd_lg_C"/>
    <property type="match status" value="1"/>
</dbReference>
<dbReference type="GO" id="GO:0046872">
    <property type="term" value="F:metal ion binding"/>
    <property type="evidence" value="ECO:0007669"/>
    <property type="project" value="UniProtKB-KW"/>
</dbReference>
<dbReference type="Gene3D" id="1.10.287.950">
    <property type="entry name" value="Methyl-accepting chemotaxis protein"/>
    <property type="match status" value="1"/>
</dbReference>
<dbReference type="Gene3D" id="3.40.950.10">
    <property type="entry name" value="Fe-only Hydrogenase (Larger Subunit), Chain L, domain 3"/>
    <property type="match status" value="1"/>
</dbReference>
<dbReference type="PROSITE" id="PS51656">
    <property type="entry name" value="4FE4S"/>
    <property type="match status" value="1"/>
</dbReference>
<dbReference type="Pfam" id="PF04060">
    <property type="entry name" value="FeS"/>
    <property type="match status" value="1"/>
</dbReference>
<dbReference type="Gene3D" id="1.10.15.40">
    <property type="entry name" value="Electron transport complex subunit B, putative Fe-S cluster"/>
    <property type="match status" value="1"/>
</dbReference>
<evidence type="ECO:0000256" key="2">
    <source>
        <dbReference type="ARBA" id="ARBA00022723"/>
    </source>
</evidence>
<feature type="domain" description="4Fe-4S ferredoxin-type" evidence="9">
    <location>
        <begin position="38"/>
        <end position="67"/>
    </location>
</feature>
<dbReference type="InterPro" id="IPR017900">
    <property type="entry name" value="4Fe4S_Fe_S_CS"/>
</dbReference>
<keyword evidence="1" id="KW-0004">4Fe-4S</keyword>
<evidence type="ECO:0000256" key="7">
    <source>
        <dbReference type="SAM" id="MobiDB-lite"/>
    </source>
</evidence>
<dbReference type="SMART" id="SM00283">
    <property type="entry name" value="MA"/>
    <property type="match status" value="1"/>
</dbReference>
<dbReference type="AlphaFoldDB" id="A0A1I6L497"/>
<organism evidence="11 12">
    <name type="scientific">Anaeromicropila populeti</name>
    <dbReference type="NCBI Taxonomy" id="37658"/>
    <lineage>
        <taxon>Bacteria</taxon>
        <taxon>Bacillati</taxon>
        <taxon>Bacillota</taxon>
        <taxon>Clostridia</taxon>
        <taxon>Lachnospirales</taxon>
        <taxon>Lachnospiraceae</taxon>
        <taxon>Anaeromicropila</taxon>
    </lineage>
</organism>
<feature type="domain" description="Methyl-accepting transducer" evidence="8">
    <location>
        <begin position="465"/>
        <end position="572"/>
    </location>
</feature>
<feature type="domain" description="4Fe-4S ferredoxin-type" evidence="9">
    <location>
        <begin position="4"/>
        <end position="34"/>
    </location>
</feature>
<evidence type="ECO:0000256" key="4">
    <source>
        <dbReference type="ARBA" id="ARBA00023014"/>
    </source>
</evidence>
<reference evidence="11 12" key="1">
    <citation type="submission" date="2016-10" db="EMBL/GenBank/DDBJ databases">
        <authorList>
            <person name="de Groot N.N."/>
        </authorList>
    </citation>
    <scope>NUCLEOTIDE SEQUENCE [LARGE SCALE GENOMIC DNA]</scope>
    <source>
        <strain evidence="11 12">743A</strain>
    </source>
</reference>
<evidence type="ECO:0000259" key="9">
    <source>
        <dbReference type="PROSITE" id="PS51379"/>
    </source>
</evidence>
<dbReference type="GO" id="GO:0016020">
    <property type="term" value="C:membrane"/>
    <property type="evidence" value="ECO:0007669"/>
    <property type="project" value="InterPro"/>
</dbReference>
<evidence type="ECO:0000259" key="8">
    <source>
        <dbReference type="PROSITE" id="PS50111"/>
    </source>
</evidence>
<evidence type="ECO:0000256" key="3">
    <source>
        <dbReference type="ARBA" id="ARBA00023004"/>
    </source>
</evidence>
<dbReference type="PROSITE" id="PS50111">
    <property type="entry name" value="CHEMOTAXIS_TRANSDUC_2"/>
    <property type="match status" value="1"/>
</dbReference>
<dbReference type="OrthoDB" id="9798098at2"/>
<name>A0A1I6L497_9FIRM</name>
<feature type="domain" description="4Fe-4S" evidence="10">
    <location>
        <begin position="380"/>
        <end position="442"/>
    </location>
</feature>
<evidence type="ECO:0000256" key="5">
    <source>
        <dbReference type="ARBA" id="ARBA00023224"/>
    </source>
</evidence>
<dbReference type="SUPFAM" id="SSF54862">
    <property type="entry name" value="4Fe-4S ferredoxins"/>
    <property type="match status" value="1"/>
</dbReference>
<evidence type="ECO:0000313" key="12">
    <source>
        <dbReference type="Proteomes" id="UP000199659"/>
    </source>
</evidence>
<dbReference type="SUPFAM" id="SSF58104">
    <property type="entry name" value="Methyl-accepting chemotaxis protein (MCP) signaling domain"/>
    <property type="match status" value="1"/>
</dbReference>
<sequence>MLNKGLVFTNDNCTGCNRCIIVCPILGANYAREENSLSRIYVDGEKCIHCGSCLRSCNHKAREYKDDTEEFFSDLERGEQISLIVAPAFTANYSKQYGAVLGYLKQKGVKHFYSVSTGADITTWAYLQYILKHQLSGGISQPCPAIVDFIEKYEPSLLSKLIPVHSPMMCTAVYLKKYLKNTDKLAFLSPCIAKKVEIDDANTKGYVKYNVTFSKLMGKIGDVSMDKQAAEELEYGLGSLYPMPGGLKENVEFFLGKDQFIRQIEGEEQVYDYLKKYAKRIKGKKEAPFLIDALNCSKGCLYGTGTEADKNDEEEILMELQKERGKSQRKDKKNPFDPSVPESTRLIRLNEHFKALDINDFIREYNHNAKVAEREMTESDYQKILKEMKKDTLEKQKFNCSACGYSTCKQMAKAIYNGYNKKENCVHYIKDELELEKACIHKMTNELKAAKVAKEAEYKNIFMIFDKLHTSIEELGEQNEHTAVDTLDMSEALEQLRRYAELLKDSLEEIEKFILDYENTNRIVVNISSKTNMLALNASIEAARAGDAGRGFSVIANQVRLLAEKTKEAVDESRKNSDALLPAIHELKEKSKIFVDTIFEVNEKTKTIAATAQEVAVQSEVIGSVSGEIAEKMEKILE</sequence>
<keyword evidence="3" id="KW-0408">Iron</keyword>
<proteinExistence type="predicted"/>
<dbReference type="RefSeq" id="WP_092562575.1">
    <property type="nucleotide sequence ID" value="NZ_FOYZ01000013.1"/>
</dbReference>
<dbReference type="InterPro" id="IPR009016">
    <property type="entry name" value="Fe_hydrogenase"/>
</dbReference>
<dbReference type="STRING" id="37658.SAMN05661086_03048"/>
<dbReference type="PROSITE" id="PS51379">
    <property type="entry name" value="4FE4S_FER_2"/>
    <property type="match status" value="2"/>
</dbReference>
<dbReference type="GO" id="GO:0051539">
    <property type="term" value="F:4 iron, 4 sulfur cluster binding"/>
    <property type="evidence" value="ECO:0007669"/>
    <property type="project" value="UniProtKB-KW"/>
</dbReference>
<dbReference type="PANTHER" id="PTHR32089">
    <property type="entry name" value="METHYL-ACCEPTING CHEMOTAXIS PROTEIN MCPB"/>
    <property type="match status" value="1"/>
</dbReference>
<evidence type="ECO:0000256" key="1">
    <source>
        <dbReference type="ARBA" id="ARBA00022485"/>
    </source>
</evidence>
<evidence type="ECO:0000256" key="6">
    <source>
        <dbReference type="PROSITE-ProRule" id="PRU00284"/>
    </source>
</evidence>
<keyword evidence="4" id="KW-0411">Iron-sulfur</keyword>
<dbReference type="InterPro" id="IPR004089">
    <property type="entry name" value="MCPsignal_dom"/>
</dbReference>
<dbReference type="Pfam" id="PF13237">
    <property type="entry name" value="Fer4_10"/>
    <property type="match status" value="1"/>
</dbReference>